<evidence type="ECO:0000259" key="2">
    <source>
        <dbReference type="PROSITE" id="PS50894"/>
    </source>
</evidence>
<dbReference type="Gene3D" id="1.20.120.160">
    <property type="entry name" value="HPT domain"/>
    <property type="match status" value="1"/>
</dbReference>
<organism evidence="3 4">
    <name type="scientific">Pseudanabaena mucicola FACHB-723</name>
    <dbReference type="NCBI Taxonomy" id="2692860"/>
    <lineage>
        <taxon>Bacteria</taxon>
        <taxon>Bacillati</taxon>
        <taxon>Cyanobacteriota</taxon>
        <taxon>Cyanophyceae</taxon>
        <taxon>Pseudanabaenales</taxon>
        <taxon>Pseudanabaenaceae</taxon>
        <taxon>Pseudanabaena</taxon>
    </lineage>
</organism>
<dbReference type="RefSeq" id="WP_190401508.1">
    <property type="nucleotide sequence ID" value="NZ_JACJQB010000001.1"/>
</dbReference>
<dbReference type="PROSITE" id="PS50894">
    <property type="entry name" value="HPT"/>
    <property type="match status" value="1"/>
</dbReference>
<gene>
    <name evidence="3" type="ORF">H6F41_00495</name>
</gene>
<dbReference type="EMBL" id="JACJQB010000001">
    <property type="protein sequence ID" value="MBD2186618.1"/>
    <property type="molecule type" value="Genomic_DNA"/>
</dbReference>
<sequence>MLQPSESSKNNEIANSDELLNAYPEFAGLPVLDDLTFQELRETIGDDLIFSDLVTVYLSSAEGLLESIKDALSNQDYQKLFLSAHSLKSTSASIGALRLASISRYLEMLGKAEDTQNLPKIVDLIVSEYPKMTAALQALVIGLMSE</sequence>
<feature type="modified residue" description="Phosphohistidine" evidence="1">
    <location>
        <position position="85"/>
    </location>
</feature>
<evidence type="ECO:0000313" key="4">
    <source>
        <dbReference type="Proteomes" id="UP000642094"/>
    </source>
</evidence>
<dbReference type="Pfam" id="PF01627">
    <property type="entry name" value="Hpt"/>
    <property type="match status" value="1"/>
</dbReference>
<evidence type="ECO:0000313" key="3">
    <source>
        <dbReference type="EMBL" id="MBD2186618.1"/>
    </source>
</evidence>
<dbReference type="InterPro" id="IPR008207">
    <property type="entry name" value="Sig_transdc_His_kin_Hpt_dom"/>
</dbReference>
<name>A0ABR7ZRN8_9CYAN</name>
<evidence type="ECO:0000256" key="1">
    <source>
        <dbReference type="PROSITE-ProRule" id="PRU00110"/>
    </source>
</evidence>
<protein>
    <submittedName>
        <fullName evidence="3">Hpt domain-containing protein</fullName>
    </submittedName>
</protein>
<keyword evidence="4" id="KW-1185">Reference proteome</keyword>
<accession>A0ABR7ZRN8</accession>
<dbReference type="SMART" id="SM00073">
    <property type="entry name" value="HPT"/>
    <property type="match status" value="1"/>
</dbReference>
<proteinExistence type="predicted"/>
<dbReference type="SUPFAM" id="SSF47226">
    <property type="entry name" value="Histidine-containing phosphotransfer domain, HPT domain"/>
    <property type="match status" value="1"/>
</dbReference>
<dbReference type="CDD" id="cd00088">
    <property type="entry name" value="HPT"/>
    <property type="match status" value="1"/>
</dbReference>
<comment type="caution">
    <text evidence="3">The sequence shown here is derived from an EMBL/GenBank/DDBJ whole genome shotgun (WGS) entry which is preliminary data.</text>
</comment>
<keyword evidence="1" id="KW-0597">Phosphoprotein</keyword>
<dbReference type="Proteomes" id="UP000642094">
    <property type="component" value="Unassembled WGS sequence"/>
</dbReference>
<feature type="domain" description="HPt" evidence="2">
    <location>
        <begin position="46"/>
        <end position="139"/>
    </location>
</feature>
<reference evidence="3 4" key="1">
    <citation type="journal article" date="2020" name="ISME J.">
        <title>Comparative genomics reveals insights into cyanobacterial evolution and habitat adaptation.</title>
        <authorList>
            <person name="Chen M.Y."/>
            <person name="Teng W.K."/>
            <person name="Zhao L."/>
            <person name="Hu C.X."/>
            <person name="Zhou Y.K."/>
            <person name="Han B.P."/>
            <person name="Song L.R."/>
            <person name="Shu W.S."/>
        </authorList>
    </citation>
    <scope>NUCLEOTIDE SEQUENCE [LARGE SCALE GENOMIC DNA]</scope>
    <source>
        <strain evidence="3 4">FACHB-723</strain>
    </source>
</reference>
<dbReference type="InterPro" id="IPR036641">
    <property type="entry name" value="HPT_dom_sf"/>
</dbReference>